<feature type="domain" description="LOB" evidence="2">
    <location>
        <begin position="27"/>
        <end position="73"/>
    </location>
</feature>
<dbReference type="PROSITE" id="PS50891">
    <property type="entry name" value="LOB"/>
    <property type="match status" value="1"/>
</dbReference>
<dbReference type="InterPro" id="IPR004883">
    <property type="entry name" value="LOB"/>
</dbReference>
<organism evidence="3 4">
    <name type="scientific">Ziziphus jujuba var. spinosa</name>
    <dbReference type="NCBI Taxonomy" id="714518"/>
    <lineage>
        <taxon>Eukaryota</taxon>
        <taxon>Viridiplantae</taxon>
        <taxon>Streptophyta</taxon>
        <taxon>Embryophyta</taxon>
        <taxon>Tracheophyta</taxon>
        <taxon>Spermatophyta</taxon>
        <taxon>Magnoliopsida</taxon>
        <taxon>eudicotyledons</taxon>
        <taxon>Gunneridae</taxon>
        <taxon>Pentapetalae</taxon>
        <taxon>rosids</taxon>
        <taxon>fabids</taxon>
        <taxon>Rosales</taxon>
        <taxon>Rhamnaceae</taxon>
        <taxon>Paliureae</taxon>
        <taxon>Ziziphus</taxon>
    </lineage>
</organism>
<dbReference type="EMBL" id="JAEACU010000007">
    <property type="protein sequence ID" value="KAH7521483.1"/>
    <property type="molecule type" value="Genomic_DNA"/>
</dbReference>
<dbReference type="AlphaFoldDB" id="A0A978V2A0"/>
<dbReference type="Proteomes" id="UP000813462">
    <property type="component" value="Unassembled WGS sequence"/>
</dbReference>
<dbReference type="Pfam" id="PF03195">
    <property type="entry name" value="LOB"/>
    <property type="match status" value="1"/>
</dbReference>
<name>A0A978V2A0_ZIZJJ</name>
<protein>
    <recommendedName>
        <fullName evidence="2">LOB domain-containing protein</fullName>
    </recommendedName>
</protein>
<comment type="caution">
    <text evidence="3">The sequence shown here is derived from an EMBL/GenBank/DDBJ whole genome shotgun (WGS) entry which is preliminary data.</text>
</comment>
<gene>
    <name evidence="3" type="ORF">FEM48_Zijuj07G0038400</name>
</gene>
<comment type="similarity">
    <text evidence="1">Belongs to the LOB domain-containing protein family.</text>
</comment>
<evidence type="ECO:0000313" key="4">
    <source>
        <dbReference type="Proteomes" id="UP000813462"/>
    </source>
</evidence>
<evidence type="ECO:0000259" key="2">
    <source>
        <dbReference type="PROSITE" id="PS50891"/>
    </source>
</evidence>
<evidence type="ECO:0000256" key="1">
    <source>
        <dbReference type="ARBA" id="ARBA00005474"/>
    </source>
</evidence>
<accession>A0A978V2A0</accession>
<proteinExistence type="inferred from homology"/>
<evidence type="ECO:0000313" key="3">
    <source>
        <dbReference type="EMBL" id="KAH7521483.1"/>
    </source>
</evidence>
<sequence length="73" mass="8570">MLENASDFGNLILLRFFKISFEKYDFWSLCSLQVFEKEVSFKLIFSPYFPSNNLERFACVHRLYGASNAGKML</sequence>
<reference evidence="3" key="1">
    <citation type="journal article" date="2021" name="Front. Plant Sci.">
        <title>Chromosome-Scale Genome Assembly for Chinese Sour Jujube and Insights Into Its Genome Evolution and Domestication Signature.</title>
        <authorList>
            <person name="Shen L.-Y."/>
            <person name="Luo H."/>
            <person name="Wang X.-L."/>
            <person name="Wang X.-M."/>
            <person name="Qiu X.-J."/>
            <person name="Liu H."/>
            <person name="Zhou S.-S."/>
            <person name="Jia K.-H."/>
            <person name="Nie S."/>
            <person name="Bao Y.-T."/>
            <person name="Zhang R.-G."/>
            <person name="Yun Q.-Z."/>
            <person name="Chai Y.-H."/>
            <person name="Lu J.-Y."/>
            <person name="Li Y."/>
            <person name="Zhao S.-W."/>
            <person name="Mao J.-F."/>
            <person name="Jia S.-G."/>
            <person name="Mao Y.-M."/>
        </authorList>
    </citation>
    <scope>NUCLEOTIDE SEQUENCE</scope>
    <source>
        <strain evidence="3">AT0</strain>
        <tissue evidence="3">Leaf</tissue>
    </source>
</reference>